<dbReference type="InterPro" id="IPR036514">
    <property type="entry name" value="SGNH_hydro_sf"/>
</dbReference>
<feature type="compositionally biased region" description="Basic and acidic residues" evidence="1">
    <location>
        <begin position="178"/>
        <end position="192"/>
    </location>
</feature>
<dbReference type="Proteomes" id="UP000438429">
    <property type="component" value="Unassembled WGS sequence"/>
</dbReference>
<feature type="region of interest" description="Disordered" evidence="1">
    <location>
        <begin position="168"/>
        <end position="208"/>
    </location>
</feature>
<organism evidence="2 3">
    <name type="scientific">Scophthalmus maximus</name>
    <name type="common">Turbot</name>
    <name type="synonym">Psetta maxima</name>
    <dbReference type="NCBI Taxonomy" id="52904"/>
    <lineage>
        <taxon>Eukaryota</taxon>
        <taxon>Metazoa</taxon>
        <taxon>Chordata</taxon>
        <taxon>Craniata</taxon>
        <taxon>Vertebrata</taxon>
        <taxon>Euteleostomi</taxon>
        <taxon>Actinopterygii</taxon>
        <taxon>Neopterygii</taxon>
        <taxon>Teleostei</taxon>
        <taxon>Neoteleostei</taxon>
        <taxon>Acanthomorphata</taxon>
        <taxon>Carangaria</taxon>
        <taxon>Pleuronectiformes</taxon>
        <taxon>Pleuronectoidei</taxon>
        <taxon>Scophthalmidae</taxon>
        <taxon>Scophthalmus</taxon>
    </lineage>
</organism>
<dbReference type="SUPFAM" id="SSF52266">
    <property type="entry name" value="SGNH hydrolase"/>
    <property type="match status" value="1"/>
</dbReference>
<accession>A0A6A4TM71</accession>
<sequence length="437" mass="49183">MVILQDHYEAALEEALEGLVLEPGIDWRAAFEVAVRWARRNLPRLPRDVVDHAEALVTAAIGPDLEPRETRAQDPQPADPQAGNQPPQGNLRPGRRLRSREESSRVDFVEEMVTIPPPTTNQPASQRGVEQQTQTTREETTRQGASPPITPQPAMEEISLIELLESESVGPPPLLPPKEQRVQRRDPDRVRIEEEDWPQVDSTPTSAAPPRTITVAAQVLRDPIPDDSRDEVDLSDLGESLFEDRSFDLGFTPQPAKFGPTRHIRTNRKLLNWTMSVSKKWLLIGDSNLSRLPHHGFPDLQIDSFPGANFRHLTAVISKAVVQVRVEKVLVSCGLNSRGQKFKETTLKQLQTAVRALKRRFPYAEMGIALVNYSTALPRAEQQNLSKLNAHISKNMPYIDQLPETEFKTEADKVHWTKDTAKAMFDHWCALLNLKAP</sequence>
<feature type="region of interest" description="Disordered" evidence="1">
    <location>
        <begin position="60"/>
        <end position="153"/>
    </location>
</feature>
<protein>
    <submittedName>
        <fullName evidence="2">Uncharacterized protein</fullName>
    </submittedName>
</protein>
<proteinExistence type="predicted"/>
<evidence type="ECO:0000313" key="3">
    <source>
        <dbReference type="Proteomes" id="UP000438429"/>
    </source>
</evidence>
<dbReference type="AlphaFoldDB" id="A0A6A4TM71"/>
<feature type="compositionally biased region" description="Low complexity" evidence="1">
    <location>
        <begin position="126"/>
        <end position="135"/>
    </location>
</feature>
<dbReference type="EMBL" id="VEVO01000001">
    <property type="protein sequence ID" value="KAF0046395.1"/>
    <property type="molecule type" value="Genomic_DNA"/>
</dbReference>
<gene>
    <name evidence="2" type="ORF">F2P81_000028</name>
</gene>
<feature type="compositionally biased region" description="Basic and acidic residues" evidence="1">
    <location>
        <begin position="99"/>
        <end position="108"/>
    </location>
</feature>
<evidence type="ECO:0000313" key="2">
    <source>
        <dbReference type="EMBL" id="KAF0046395.1"/>
    </source>
</evidence>
<name>A0A6A4TM71_SCOMX</name>
<reference evidence="2 3" key="1">
    <citation type="submission" date="2019-06" db="EMBL/GenBank/DDBJ databases">
        <title>Draft genomes of female and male turbot (Scophthalmus maximus).</title>
        <authorList>
            <person name="Xu H."/>
            <person name="Xu X.-W."/>
            <person name="Shao C."/>
            <person name="Chen S."/>
        </authorList>
    </citation>
    <scope>NUCLEOTIDE SEQUENCE [LARGE SCALE GENOMIC DNA]</scope>
    <source>
        <strain evidence="2">Ysfricsl-2016a</strain>
        <tissue evidence="2">Blood</tissue>
    </source>
</reference>
<evidence type="ECO:0000256" key="1">
    <source>
        <dbReference type="SAM" id="MobiDB-lite"/>
    </source>
</evidence>
<dbReference type="Gene3D" id="3.40.50.1110">
    <property type="entry name" value="SGNH hydrolase"/>
    <property type="match status" value="1"/>
</dbReference>
<comment type="caution">
    <text evidence="2">The sequence shown here is derived from an EMBL/GenBank/DDBJ whole genome shotgun (WGS) entry which is preliminary data.</text>
</comment>